<dbReference type="Proteomes" id="UP000299102">
    <property type="component" value="Unassembled WGS sequence"/>
</dbReference>
<dbReference type="EMBL" id="BGZK01000546">
    <property type="protein sequence ID" value="GBP49495.1"/>
    <property type="molecule type" value="Genomic_DNA"/>
</dbReference>
<accession>A0A4C1WH94</accession>
<dbReference type="AlphaFoldDB" id="A0A4C1WH94"/>
<protein>
    <submittedName>
        <fullName evidence="2">Uncharacterized protein</fullName>
    </submittedName>
</protein>
<evidence type="ECO:0000313" key="3">
    <source>
        <dbReference type="Proteomes" id="UP000299102"/>
    </source>
</evidence>
<feature type="region of interest" description="Disordered" evidence="1">
    <location>
        <begin position="1"/>
        <end position="20"/>
    </location>
</feature>
<evidence type="ECO:0000256" key="1">
    <source>
        <dbReference type="SAM" id="MobiDB-lite"/>
    </source>
</evidence>
<evidence type="ECO:0000313" key="2">
    <source>
        <dbReference type="EMBL" id="GBP49495.1"/>
    </source>
</evidence>
<reference evidence="2 3" key="1">
    <citation type="journal article" date="2019" name="Commun. Biol.">
        <title>The bagworm genome reveals a unique fibroin gene that provides high tensile strength.</title>
        <authorList>
            <person name="Kono N."/>
            <person name="Nakamura H."/>
            <person name="Ohtoshi R."/>
            <person name="Tomita M."/>
            <person name="Numata K."/>
            <person name="Arakawa K."/>
        </authorList>
    </citation>
    <scope>NUCLEOTIDE SEQUENCE [LARGE SCALE GENOMIC DNA]</scope>
</reference>
<gene>
    <name evidence="2" type="ORF">EVAR_45471_1</name>
</gene>
<name>A0A4C1WH94_EUMVA</name>
<comment type="caution">
    <text evidence="2">The sequence shown here is derived from an EMBL/GenBank/DDBJ whole genome shotgun (WGS) entry which is preliminary data.</text>
</comment>
<sequence length="87" mass="10056">MVNGADGHSQPRRNHKRVSASWTGIGHMIKESKWADKERSGLIAGEWAGEDEVDHRNFYSRENETSDSGSCYFMSVFCEIMRNTFYY</sequence>
<organism evidence="2 3">
    <name type="scientific">Eumeta variegata</name>
    <name type="common">Bagworm moth</name>
    <name type="synonym">Eumeta japonica</name>
    <dbReference type="NCBI Taxonomy" id="151549"/>
    <lineage>
        <taxon>Eukaryota</taxon>
        <taxon>Metazoa</taxon>
        <taxon>Ecdysozoa</taxon>
        <taxon>Arthropoda</taxon>
        <taxon>Hexapoda</taxon>
        <taxon>Insecta</taxon>
        <taxon>Pterygota</taxon>
        <taxon>Neoptera</taxon>
        <taxon>Endopterygota</taxon>
        <taxon>Lepidoptera</taxon>
        <taxon>Glossata</taxon>
        <taxon>Ditrysia</taxon>
        <taxon>Tineoidea</taxon>
        <taxon>Psychidae</taxon>
        <taxon>Oiketicinae</taxon>
        <taxon>Eumeta</taxon>
    </lineage>
</organism>
<proteinExistence type="predicted"/>
<keyword evidence="3" id="KW-1185">Reference proteome</keyword>